<evidence type="ECO:0000256" key="2">
    <source>
        <dbReference type="ARBA" id="ARBA00008684"/>
    </source>
</evidence>
<dbReference type="InterPro" id="IPR001611">
    <property type="entry name" value="Leu-rich_rpt"/>
</dbReference>
<evidence type="ECO:0000256" key="18">
    <source>
        <dbReference type="SAM" id="Phobius"/>
    </source>
</evidence>
<evidence type="ECO:0000256" key="6">
    <source>
        <dbReference type="ARBA" id="ARBA00022679"/>
    </source>
</evidence>
<comment type="subcellular location">
    <subcellularLocation>
        <location evidence="1">Membrane</location>
        <topology evidence="1">Single-pass type I membrane protein</topology>
    </subcellularLocation>
</comment>
<evidence type="ECO:0000313" key="21">
    <source>
        <dbReference type="EMBL" id="QNJ34485.1"/>
    </source>
</evidence>
<dbReference type="InterPro" id="IPR017441">
    <property type="entry name" value="Protein_kinase_ATP_BS"/>
</dbReference>
<keyword evidence="7 18" id="KW-0812">Transmembrane</keyword>
<evidence type="ECO:0000256" key="4">
    <source>
        <dbReference type="ARBA" id="ARBA00022527"/>
    </source>
</evidence>
<protein>
    <recommendedName>
        <fullName evidence="3">non-specific serine/threonine protein kinase</fullName>
        <ecNumber evidence="3">2.7.11.1</ecNumber>
    </recommendedName>
</protein>
<dbReference type="GO" id="GO:0005524">
    <property type="term" value="F:ATP binding"/>
    <property type="evidence" value="ECO:0007669"/>
    <property type="project" value="UniProtKB-UniRule"/>
</dbReference>
<dbReference type="InterPro" id="IPR001245">
    <property type="entry name" value="Ser-Thr/Tyr_kinase_cat_dom"/>
</dbReference>
<evidence type="ECO:0000256" key="5">
    <source>
        <dbReference type="ARBA" id="ARBA00022614"/>
    </source>
</evidence>
<keyword evidence="13 18" id="KW-1133">Transmembrane helix</keyword>
<keyword evidence="11" id="KW-0418">Kinase</keyword>
<keyword evidence="6" id="KW-0808">Transferase</keyword>
<dbReference type="SUPFAM" id="SSF52058">
    <property type="entry name" value="L domain-like"/>
    <property type="match status" value="1"/>
</dbReference>
<feature type="signal peptide" evidence="19">
    <location>
        <begin position="1"/>
        <end position="21"/>
    </location>
</feature>
<keyword evidence="4" id="KW-0723">Serine/threonine-protein kinase</keyword>
<keyword evidence="8 19" id="KW-0732">Signal</keyword>
<evidence type="ECO:0000256" key="11">
    <source>
        <dbReference type="ARBA" id="ARBA00022777"/>
    </source>
</evidence>
<keyword evidence="10 17" id="KW-0547">Nucleotide-binding</keyword>
<dbReference type="InterPro" id="IPR011009">
    <property type="entry name" value="Kinase-like_dom_sf"/>
</dbReference>
<dbReference type="SMART" id="SM00220">
    <property type="entry name" value="S_TKc"/>
    <property type="match status" value="1"/>
</dbReference>
<evidence type="ECO:0000256" key="16">
    <source>
        <dbReference type="ARBA" id="ARBA00023180"/>
    </source>
</evidence>
<dbReference type="GO" id="GO:0004674">
    <property type="term" value="F:protein serine/threonine kinase activity"/>
    <property type="evidence" value="ECO:0007669"/>
    <property type="project" value="UniProtKB-KW"/>
</dbReference>
<keyword evidence="5" id="KW-0433">Leucine-rich repeat</keyword>
<feature type="transmembrane region" description="Helical" evidence="18">
    <location>
        <begin position="557"/>
        <end position="582"/>
    </location>
</feature>
<organism evidence="21">
    <name type="scientific">Striga asiatica</name>
    <name type="common">Asiatic witchweed</name>
    <name type="synonym">Buchnera asiatica</name>
    <dbReference type="NCBI Taxonomy" id="4170"/>
    <lineage>
        <taxon>Eukaryota</taxon>
        <taxon>Viridiplantae</taxon>
        <taxon>Streptophyta</taxon>
        <taxon>Embryophyta</taxon>
        <taxon>Tracheophyta</taxon>
        <taxon>Spermatophyta</taxon>
        <taxon>Magnoliopsida</taxon>
        <taxon>eudicotyledons</taxon>
        <taxon>Gunneridae</taxon>
        <taxon>Pentapetalae</taxon>
        <taxon>asterids</taxon>
        <taxon>lamiids</taxon>
        <taxon>Lamiales</taxon>
        <taxon>Orobanchaceae</taxon>
        <taxon>Buchnereae</taxon>
        <taxon>Striga</taxon>
    </lineage>
</organism>
<dbReference type="Gene3D" id="1.10.510.10">
    <property type="entry name" value="Transferase(Phosphotransferase) domain 1"/>
    <property type="match status" value="1"/>
</dbReference>
<keyword evidence="15" id="KW-0675">Receptor</keyword>
<evidence type="ECO:0000256" key="8">
    <source>
        <dbReference type="ARBA" id="ARBA00022729"/>
    </source>
</evidence>
<keyword evidence="12 17" id="KW-0067">ATP-binding</keyword>
<dbReference type="PANTHER" id="PTHR45974:SF266">
    <property type="entry name" value="LEUCINE-RICH REPEAT RECEPTOR PROTEIN KINASE HPCA1"/>
    <property type="match status" value="1"/>
</dbReference>
<name>A0A7G8JUQ0_STRAF</name>
<evidence type="ECO:0000256" key="13">
    <source>
        <dbReference type="ARBA" id="ARBA00022989"/>
    </source>
</evidence>
<keyword evidence="16" id="KW-0325">Glycoprotein</keyword>
<dbReference type="FunFam" id="3.80.10.10:FF:000542">
    <property type="entry name" value="Leucine-rich repeat protein kinase family protein"/>
    <property type="match status" value="1"/>
</dbReference>
<evidence type="ECO:0000256" key="14">
    <source>
        <dbReference type="ARBA" id="ARBA00023136"/>
    </source>
</evidence>
<evidence type="ECO:0000256" key="9">
    <source>
        <dbReference type="ARBA" id="ARBA00022737"/>
    </source>
</evidence>
<dbReference type="FunFam" id="1.10.510.10:FF:000453">
    <property type="entry name" value="LRR receptor-like serine/threonine-protein kinase HSL2"/>
    <property type="match status" value="1"/>
</dbReference>
<feature type="chain" id="PRO_5029022124" description="non-specific serine/threonine protein kinase" evidence="19">
    <location>
        <begin position="22"/>
        <end position="953"/>
    </location>
</feature>
<evidence type="ECO:0000256" key="17">
    <source>
        <dbReference type="PROSITE-ProRule" id="PRU10141"/>
    </source>
</evidence>
<accession>A0A7G8JUQ0</accession>
<dbReference type="PROSITE" id="PS00108">
    <property type="entry name" value="PROTEIN_KINASE_ST"/>
    <property type="match status" value="1"/>
</dbReference>
<dbReference type="PROSITE" id="PS00107">
    <property type="entry name" value="PROTEIN_KINASE_ATP"/>
    <property type="match status" value="1"/>
</dbReference>
<evidence type="ECO:0000256" key="15">
    <source>
        <dbReference type="ARBA" id="ARBA00023170"/>
    </source>
</evidence>
<evidence type="ECO:0000259" key="20">
    <source>
        <dbReference type="PROSITE" id="PS50011"/>
    </source>
</evidence>
<dbReference type="FunFam" id="3.30.200.20:FF:000328">
    <property type="entry name" value="Leucine-rich repeat protein kinase family protein"/>
    <property type="match status" value="1"/>
</dbReference>
<feature type="binding site" evidence="17">
    <location>
        <position position="659"/>
    </location>
    <ligand>
        <name>ATP</name>
        <dbReference type="ChEBI" id="CHEBI:30616"/>
    </ligand>
</feature>
<dbReference type="PANTHER" id="PTHR45974">
    <property type="entry name" value="RECEPTOR-LIKE PROTEIN 55"/>
    <property type="match status" value="1"/>
</dbReference>
<dbReference type="FunFam" id="3.80.10.10:FF:000363">
    <property type="entry name" value="Leucine-rich repeat family protein"/>
    <property type="match status" value="1"/>
</dbReference>
<comment type="similarity">
    <text evidence="2">Belongs to the protein kinase superfamily. Ser/Thr protein kinase family.</text>
</comment>
<evidence type="ECO:0000256" key="1">
    <source>
        <dbReference type="ARBA" id="ARBA00004479"/>
    </source>
</evidence>
<dbReference type="Pfam" id="PF08263">
    <property type="entry name" value="LRRNT_2"/>
    <property type="match status" value="1"/>
</dbReference>
<reference evidence="21" key="1">
    <citation type="submission" date="2019-12" db="EMBL/GenBank/DDBJ databases">
        <authorList>
            <person name="Laohavisit A."/>
            <person name="Wakatake T."/>
            <person name="Shirasu K."/>
        </authorList>
    </citation>
    <scope>NUCLEOTIDE SEQUENCE</scope>
    <source>
        <strain evidence="21">UVA1</strain>
    </source>
</reference>
<dbReference type="InterPro" id="IPR032675">
    <property type="entry name" value="LRR_dom_sf"/>
</dbReference>
<dbReference type="Pfam" id="PF07714">
    <property type="entry name" value="PK_Tyr_Ser-Thr"/>
    <property type="match status" value="1"/>
</dbReference>
<dbReference type="InterPro" id="IPR008271">
    <property type="entry name" value="Ser/Thr_kinase_AS"/>
</dbReference>
<evidence type="ECO:0000256" key="10">
    <source>
        <dbReference type="ARBA" id="ARBA00022741"/>
    </source>
</evidence>
<dbReference type="EC" id="2.7.11.1" evidence="3"/>
<dbReference type="Gene3D" id="3.80.10.10">
    <property type="entry name" value="Ribonuclease Inhibitor"/>
    <property type="match status" value="3"/>
</dbReference>
<dbReference type="CDD" id="cd14066">
    <property type="entry name" value="STKc_IRAK"/>
    <property type="match status" value="1"/>
</dbReference>
<dbReference type="SUPFAM" id="SSF56112">
    <property type="entry name" value="Protein kinase-like (PK-like)"/>
    <property type="match status" value="1"/>
</dbReference>
<dbReference type="GO" id="GO:0016020">
    <property type="term" value="C:membrane"/>
    <property type="evidence" value="ECO:0007669"/>
    <property type="project" value="UniProtKB-SubCell"/>
</dbReference>
<dbReference type="PROSITE" id="PS50011">
    <property type="entry name" value="PROTEIN_KINASE_DOM"/>
    <property type="match status" value="1"/>
</dbReference>
<dbReference type="AlphaFoldDB" id="A0A7G8JUQ0"/>
<proteinExistence type="inferred from homology"/>
<sequence length="953" mass="104678">MIWRNHLCLLFALLQVLHTSALTNNDDFAGLQALKNIWTNFPPNWSGADPCGEGWDGITCVNNRVVSITLASINLSGQLSSDIAKLTELLTLDLSYNKGMTGPLPAAIGDVTKLSSLILVGCGFSGLIPPSIGSLQRLRYLSLNSNNFIGGIPPSIGNLSNLYWLDLADNKLTGSIPISNGTSPGLDMLVNARHFHFGKNQLSGRIPPQLFSSNLKLIHLLLENNQLSGSIPLTLGLVQTLEVVRLDRNSLSGPVPENLNNLTSVQELFLGNNRLTGLVPDLTGMNTLNYVDMSNNTFDTTDIPPWFSSLQSLTSLIMENTQIQGPLPVSLFSLPQLQMVALKNNQVNETLNIGSSYSDQLQLIDLQNNSIDAFTQRPGYNIQIILLGNPICNEGGETQNFCQIPRQQNTSYSTLPENCTPVLCSSDKISSPTCQCMHPYNGMLFFRAPAFSDYGNTSRFISLQQKLMSTFQSNGLPVDSVSLSSPMRDLDNYLVLNLQVFPSGLDYFNRTGISRVGFILSNQTFKPPPEFGPFFFLASSYQYFAGQGERSRKSSSIGVILGATVGGVVLFLLLVIAGVYAFRQKRRAESAAKKSDPFAAWDPNTNSVGVPQLKGAKCFLFEELKQSTNNFSEANDIGEGGYGKVYRGILSNGKLVAIKRAQQGSMQGRLEFKTEIELLSRVHHKNLVSLVGFCFEQDEQMLVYEYIANGTLRDSLSGRTGIRLEWMRRLKIALGAARGLQYLHDLADPPIIHRDIKSNNILLDDRLNAKVADFGLSKPMGDSGRDHITTQVKGTMGYMDPEYYMTQQLTEKSDVYSFGVVLLELLTSKTPIEKGKYIVREVKQLMDTSKELYNLQSLLDPVVAASLSPASVEKLADLALACVQELGVHRPTMSEVVKEIENIMKMAGMNPNAESASTSASYEGASKSFEHPYSNDSLFAYSGNYPPSNLEPK</sequence>
<keyword evidence="9" id="KW-0677">Repeat</keyword>
<evidence type="ECO:0000256" key="7">
    <source>
        <dbReference type="ARBA" id="ARBA00022692"/>
    </source>
</evidence>
<keyword evidence="14 18" id="KW-0472">Membrane</keyword>
<evidence type="ECO:0000256" key="12">
    <source>
        <dbReference type="ARBA" id="ARBA00022840"/>
    </source>
</evidence>
<dbReference type="InterPro" id="IPR000719">
    <property type="entry name" value="Prot_kinase_dom"/>
</dbReference>
<dbReference type="Pfam" id="PF00560">
    <property type="entry name" value="LRR_1"/>
    <property type="match status" value="3"/>
</dbReference>
<dbReference type="EMBL" id="MN881776">
    <property type="protein sequence ID" value="QNJ34485.1"/>
    <property type="molecule type" value="Genomic_DNA"/>
</dbReference>
<feature type="domain" description="Protein kinase" evidence="20">
    <location>
        <begin position="631"/>
        <end position="904"/>
    </location>
</feature>
<evidence type="ECO:0000256" key="3">
    <source>
        <dbReference type="ARBA" id="ARBA00012513"/>
    </source>
</evidence>
<dbReference type="InterPro" id="IPR013210">
    <property type="entry name" value="LRR_N_plant-typ"/>
</dbReference>
<evidence type="ECO:0000256" key="19">
    <source>
        <dbReference type="SAM" id="SignalP"/>
    </source>
</evidence>
<dbReference type="Gene3D" id="3.30.200.20">
    <property type="entry name" value="Phosphorylase Kinase, domain 1"/>
    <property type="match status" value="1"/>
</dbReference>